<dbReference type="Proteomes" id="UP001638806">
    <property type="component" value="Unassembled WGS sequence"/>
</dbReference>
<keyword evidence="2" id="KW-1185">Reference proteome</keyword>
<evidence type="ECO:0000313" key="1">
    <source>
        <dbReference type="EMBL" id="KAL3962864.1"/>
    </source>
</evidence>
<accession>A0ACC4E544</accession>
<sequence length="99" mass="11068">MIPEIRRKLPSYLEDKLGLRGPCSQSVYERLMEENEETANARETLKSEREKFAKALASIELLESGARGDQAADVMELEESTQPMSMSHDVDADAHEGEA</sequence>
<reference evidence="1" key="1">
    <citation type="submission" date="2024-12" db="EMBL/GenBank/DDBJ databases">
        <title>Comparative genomics and development of molecular markers within Purpureocillium lilacinum and among Purpureocillium species.</title>
        <authorList>
            <person name="Yeh Z.-Y."/>
            <person name="Ni N.-T."/>
            <person name="Lo P.-H."/>
            <person name="Mushyakhwo K."/>
            <person name="Lin C.-F."/>
            <person name="Nai Y.-S."/>
        </authorList>
    </citation>
    <scope>NUCLEOTIDE SEQUENCE</scope>
    <source>
        <strain evidence="1">NCHU-NPUST-175</strain>
    </source>
</reference>
<comment type="caution">
    <text evidence="1">The sequence shown here is derived from an EMBL/GenBank/DDBJ whole genome shotgun (WGS) entry which is preliminary data.</text>
</comment>
<dbReference type="EMBL" id="JBGNUJ010000003">
    <property type="protein sequence ID" value="KAL3962864.1"/>
    <property type="molecule type" value="Genomic_DNA"/>
</dbReference>
<organism evidence="1 2">
    <name type="scientific">Purpureocillium lilacinum</name>
    <name type="common">Paecilomyces lilacinus</name>
    <dbReference type="NCBI Taxonomy" id="33203"/>
    <lineage>
        <taxon>Eukaryota</taxon>
        <taxon>Fungi</taxon>
        <taxon>Dikarya</taxon>
        <taxon>Ascomycota</taxon>
        <taxon>Pezizomycotina</taxon>
        <taxon>Sordariomycetes</taxon>
        <taxon>Hypocreomycetidae</taxon>
        <taxon>Hypocreales</taxon>
        <taxon>Ophiocordycipitaceae</taxon>
        <taxon>Purpureocillium</taxon>
    </lineage>
</organism>
<name>A0ACC4E544_PURLI</name>
<proteinExistence type="predicted"/>
<protein>
    <submittedName>
        <fullName evidence="1">Uncharacterized protein</fullName>
    </submittedName>
</protein>
<gene>
    <name evidence="1" type="ORF">ACCO45_004387</name>
</gene>
<evidence type="ECO:0000313" key="2">
    <source>
        <dbReference type="Proteomes" id="UP001638806"/>
    </source>
</evidence>